<name>A0A9W9PII0_9EURO</name>
<dbReference type="Proteomes" id="UP001150941">
    <property type="component" value="Unassembled WGS sequence"/>
</dbReference>
<keyword evidence="1" id="KW-1133">Transmembrane helix</keyword>
<reference evidence="2" key="1">
    <citation type="submission" date="2022-11" db="EMBL/GenBank/DDBJ databases">
        <authorList>
            <person name="Petersen C."/>
        </authorList>
    </citation>
    <scope>NUCLEOTIDE SEQUENCE</scope>
    <source>
        <strain evidence="2">IBT 19713</strain>
    </source>
</reference>
<reference evidence="2" key="2">
    <citation type="journal article" date="2023" name="IMA Fungus">
        <title>Comparative genomic study of the Penicillium genus elucidates a diverse pangenome and 15 lateral gene transfer events.</title>
        <authorList>
            <person name="Petersen C."/>
            <person name="Sorensen T."/>
            <person name="Nielsen M.R."/>
            <person name="Sondergaard T.E."/>
            <person name="Sorensen J.L."/>
            <person name="Fitzpatrick D.A."/>
            <person name="Frisvad J.C."/>
            <person name="Nielsen K.L."/>
        </authorList>
    </citation>
    <scope>NUCLEOTIDE SEQUENCE</scope>
    <source>
        <strain evidence="2">IBT 19713</strain>
    </source>
</reference>
<protein>
    <submittedName>
        <fullName evidence="2">Uncharacterized protein</fullName>
    </submittedName>
</protein>
<comment type="caution">
    <text evidence="2">The sequence shown here is derived from an EMBL/GenBank/DDBJ whole genome shotgun (WGS) entry which is preliminary data.</text>
</comment>
<dbReference type="GeneID" id="83199039"/>
<accession>A0A9W9PII0</accession>
<keyword evidence="1" id="KW-0472">Membrane</keyword>
<sequence length="111" mass="12516">MSILTIDHCLRAPLPLMISAVESTTKTLLKREDAGRFSLYVFAIIVGCVAAVLIGCGIWSMYNGDPEGDVYLDIPSHQRKYMREVRLRGLNNLAYLARRPDMVIPIDQVDY</sequence>
<evidence type="ECO:0000313" key="3">
    <source>
        <dbReference type="Proteomes" id="UP001150941"/>
    </source>
</evidence>
<gene>
    <name evidence="2" type="ORF">N7468_002439</name>
</gene>
<organism evidence="2 3">
    <name type="scientific">Penicillium chermesinum</name>
    <dbReference type="NCBI Taxonomy" id="63820"/>
    <lineage>
        <taxon>Eukaryota</taxon>
        <taxon>Fungi</taxon>
        <taxon>Dikarya</taxon>
        <taxon>Ascomycota</taxon>
        <taxon>Pezizomycotina</taxon>
        <taxon>Eurotiomycetes</taxon>
        <taxon>Eurotiomycetidae</taxon>
        <taxon>Eurotiales</taxon>
        <taxon>Aspergillaceae</taxon>
        <taxon>Penicillium</taxon>
    </lineage>
</organism>
<feature type="transmembrane region" description="Helical" evidence="1">
    <location>
        <begin position="39"/>
        <end position="62"/>
    </location>
</feature>
<evidence type="ECO:0000313" key="2">
    <source>
        <dbReference type="EMBL" id="KAJ5247456.1"/>
    </source>
</evidence>
<dbReference type="RefSeq" id="XP_058334877.1">
    <property type="nucleotide sequence ID" value="XM_058471736.1"/>
</dbReference>
<evidence type="ECO:0000256" key="1">
    <source>
        <dbReference type="SAM" id="Phobius"/>
    </source>
</evidence>
<keyword evidence="1" id="KW-0812">Transmembrane</keyword>
<dbReference type="OrthoDB" id="4159814at2759"/>
<proteinExistence type="predicted"/>
<dbReference type="EMBL" id="JAPQKS010000002">
    <property type="protein sequence ID" value="KAJ5247456.1"/>
    <property type="molecule type" value="Genomic_DNA"/>
</dbReference>
<dbReference type="AlphaFoldDB" id="A0A9W9PII0"/>
<keyword evidence="3" id="KW-1185">Reference proteome</keyword>